<dbReference type="Proteomes" id="UP000004728">
    <property type="component" value="Unassembled WGS sequence"/>
</dbReference>
<gene>
    <name evidence="4" type="ORF">Y88_0082</name>
</gene>
<dbReference type="InterPro" id="IPR047589">
    <property type="entry name" value="DUF11_rpt"/>
</dbReference>
<dbReference type="Pfam" id="PF01345">
    <property type="entry name" value="DUF11"/>
    <property type="match status" value="1"/>
</dbReference>
<feature type="region of interest" description="Disordered" evidence="1">
    <location>
        <begin position="1537"/>
        <end position="1557"/>
    </location>
</feature>
<dbReference type="NCBIfam" id="TIGR04226">
    <property type="entry name" value="RrgB_K2N_iso_D2"/>
    <property type="match status" value="1"/>
</dbReference>
<organism evidence="4 5">
    <name type="scientific">Novosphingobium nitrogenifigens DSM 19370</name>
    <dbReference type="NCBI Taxonomy" id="983920"/>
    <lineage>
        <taxon>Bacteria</taxon>
        <taxon>Pseudomonadati</taxon>
        <taxon>Pseudomonadota</taxon>
        <taxon>Alphaproteobacteria</taxon>
        <taxon>Sphingomonadales</taxon>
        <taxon>Sphingomonadaceae</taxon>
        <taxon>Novosphingobium</taxon>
    </lineage>
</organism>
<evidence type="ECO:0000256" key="2">
    <source>
        <dbReference type="SAM" id="SignalP"/>
    </source>
</evidence>
<dbReference type="NCBIfam" id="TIGR01451">
    <property type="entry name" value="B_ant_repeat"/>
    <property type="match status" value="1"/>
</dbReference>
<proteinExistence type="predicted"/>
<dbReference type="EMBL" id="AEWJ01000044">
    <property type="protein sequence ID" value="EGD58030.1"/>
    <property type="molecule type" value="Genomic_DNA"/>
</dbReference>
<dbReference type="InterPro" id="IPR001434">
    <property type="entry name" value="OmcB-like_DUF11"/>
</dbReference>
<dbReference type="InterPro" id="IPR008969">
    <property type="entry name" value="CarboxyPept-like_regulatory"/>
</dbReference>
<evidence type="ECO:0000256" key="1">
    <source>
        <dbReference type="SAM" id="MobiDB-lite"/>
    </source>
</evidence>
<dbReference type="InterPro" id="IPR026466">
    <property type="entry name" value="Fim_isopep_form_D2_dom"/>
</dbReference>
<keyword evidence="2" id="KW-0732">Signal</keyword>
<evidence type="ECO:0000313" key="4">
    <source>
        <dbReference type="EMBL" id="EGD58030.1"/>
    </source>
</evidence>
<dbReference type="HOGENOM" id="CLU_000851_0_0_5"/>
<evidence type="ECO:0000313" key="5">
    <source>
        <dbReference type="Proteomes" id="UP000004728"/>
    </source>
</evidence>
<feature type="region of interest" description="Disordered" evidence="1">
    <location>
        <begin position="596"/>
        <end position="634"/>
    </location>
</feature>
<dbReference type="STRING" id="983920.Y88_0082"/>
<sequence length="1713" mass="179873">MIVRADLSLAKAVMGLFCLLAALIGGAARAQTITNTAYASWPVGGQTVTVASNTVSLVETTIPITVNAYVASPTGSTVLTYHASQCSASATTATATTTQAETAASYAQASVTPASAITIGDAFYFQISMPQGNLSATAIDQITVVISTRSGDRETLTVAETGINTGLFAGSIATAAVPPQPVAGDCTLSVADGDIVTISPELPGTTQVAASTSLTVLSDPAGEVFDSSDGTPINGATVTIVDATTLQPAKVYGPDGTTTWPSTVQTGGTVTDGNGVTHTMATGEYSFPKVAVGSYRLQVTPPSPYTAPSKLSAAQLSGLTHSDGTAMTLIPASWGNTLQISSTAAVRVDIPADRTVTAAKVTKTASVSEAQPGDLVHYTVTVTNPDTTHAMRGVQMVDVPSSLLRLRKDSVRIDGTGAGANATFAADGSRLTVSLGTLAAGAKHTITYAASVRNDASQGRAQNTVTVTDITGTSSTASALVRVTEDGLASRMTLVGEVTEGGCSIAAEHRGIPGVRVMLEDGSFAITDRNGRYHFDGIVPGTHVVAVAPHTLPEGGRFIACHGGSRAAGSATSRFVIGQGGALMVANFHAQLVPGSLPPLQPAAPNERGTETTPADPKKDKDSETHEERVAAGAETDWLAMGNGPTDFLFPATDHNPRAPAIRVVIRHRPNQTVELSANGTPVPRVMRDAVKVAPDNSFAVSIWRGVPLEGDTTELTADVRNADGSIAAHLARTVHFNHVPFAAQIVPSETHLVADGRTRPVVAVRIVDRNGRPVHAGISGDVTLSSPYESADAIDMQQSRALSGLGRASPHWTVKGEDGIARIELAPTMASGALQLDFAFVDNDQRHSQTLESWVKPGKVDWTLVGLAEGSLGARTIADNMEKTGGIASDLGRHARAAFYAKGRILGKFLLTLAYDSAKQTSDQTLMGTIDPRAYYTVYGDGTSRRFDAASRNKLYLRIETATFYAIFGDVEAGFNQTRLAHYQRTATGVKAEAQLGRVHLQGFGARTSTTHRHDEIAGTGLSGPYPLSSSAIILNSETVSVVVRDRFRPDVVLSTTTMTLYTDYTLDAISGTITFKQPLLSRDASLNPQYAVIDYDIDPTLGGANALVGAGRADYTTRDKRLRIGATAITDAGDNGRSNEAAADLRLRVGANTEIRAEGGVSTLAGALSQAWLIEGEHHDKALDVLAYARSADQNFGVGQTSEAEVGHRRIGVDLRRKVSQKFAIATSLWTDTGLQTVEDRKQGSIKLQYRDRQTQANLGVTTLRERDDTTSGTTTLIDGSLTHKLLDNRLEVTAASSIPLGNAQAASLPVTETVGLRYAINSHTRVVASYEQASSSQLSTATGRVGLDMQPWRGSHVTAGLGDQAIAENGQRTFAAFGLSQSLSLNRHVTLDTTVDSNRVLAGSRLTGLSSAVTGISSSTTSGSTTSTLVENFTAVTAGIAWRKDLWSTTLRAEWRDGEWSSRHGMTLGAIRQLGDGRMVGTGVTWTHAQGTDGTLTDVLDATLAMAWRPHFAMAAWLARAEYRSDFAQAGTGTTTSTVSSLSDASAGSSLTSVTSGNAHARRLIVSVSSDWSPRGHHDDQFVERSEVSLFAAIRHNFDAYDGYNLSGTTVMAGISAHIGLGDRIEIGGQASVRANVSDGTTSFAVGPSIGVVPAKNMLLMVGYNLAGYRDADFSASNNTRRGVFASMRLKFDTSTFGFLGLDRGVRRKS</sequence>
<dbReference type="OrthoDB" id="9773411at2"/>
<protein>
    <recommendedName>
        <fullName evidence="3">DUF11 domain-containing protein</fullName>
    </recommendedName>
</protein>
<dbReference type="InParanoid" id="F1ZBI3"/>
<feature type="chain" id="PRO_5003272567" description="DUF11 domain-containing protein" evidence="2">
    <location>
        <begin position="31"/>
        <end position="1713"/>
    </location>
</feature>
<accession>F1ZBI3</accession>
<evidence type="ECO:0000259" key="3">
    <source>
        <dbReference type="Pfam" id="PF01345"/>
    </source>
</evidence>
<keyword evidence="5" id="KW-1185">Reference proteome</keyword>
<feature type="signal peptide" evidence="2">
    <location>
        <begin position="1"/>
        <end position="30"/>
    </location>
</feature>
<comment type="caution">
    <text evidence="4">The sequence shown here is derived from an EMBL/GenBank/DDBJ whole genome shotgun (WGS) entry which is preliminary data.</text>
</comment>
<feature type="compositionally biased region" description="Basic and acidic residues" evidence="1">
    <location>
        <begin position="616"/>
        <end position="630"/>
    </location>
</feature>
<dbReference type="SUPFAM" id="SSF117074">
    <property type="entry name" value="Hypothetical protein PA1324"/>
    <property type="match status" value="1"/>
</dbReference>
<reference evidence="4 5" key="1">
    <citation type="journal article" date="2012" name="J. Bacteriol.">
        <title>Draft Genome Sequence of Novosphingobium nitrogenifigens Y88T.</title>
        <authorList>
            <person name="Strabala T.J."/>
            <person name="Macdonald L."/>
            <person name="Liu V."/>
            <person name="Smit A.M."/>
        </authorList>
    </citation>
    <scope>NUCLEOTIDE SEQUENCE [LARGE SCALE GENOMIC DNA]</scope>
    <source>
        <strain evidence="4 5">DSM 19370</strain>
    </source>
</reference>
<dbReference type="eggNOG" id="COG3485">
    <property type="taxonomic scope" value="Bacteria"/>
</dbReference>
<feature type="domain" description="DUF11" evidence="3">
    <location>
        <begin position="360"/>
        <end position="471"/>
    </location>
</feature>
<dbReference type="SUPFAM" id="SSF49464">
    <property type="entry name" value="Carboxypeptidase regulatory domain-like"/>
    <property type="match status" value="1"/>
</dbReference>
<dbReference type="Gene3D" id="2.60.40.740">
    <property type="match status" value="1"/>
</dbReference>
<dbReference type="Gene3D" id="2.60.40.1120">
    <property type="entry name" value="Carboxypeptidase-like, regulatory domain"/>
    <property type="match status" value="1"/>
</dbReference>
<name>F1ZBI3_9SPHN</name>